<dbReference type="Gene3D" id="1.20.58.410">
    <property type="entry name" value="Release factor"/>
    <property type="match status" value="1"/>
</dbReference>
<evidence type="ECO:0000313" key="2">
    <source>
        <dbReference type="Proteomes" id="UP001211907"/>
    </source>
</evidence>
<evidence type="ECO:0000313" key="1">
    <source>
        <dbReference type="EMBL" id="KAJ3120291.1"/>
    </source>
</evidence>
<name>A0AAD5T1P7_9FUNG</name>
<gene>
    <name evidence="1" type="ORF">HK100_012852</name>
</gene>
<dbReference type="Proteomes" id="UP001211907">
    <property type="component" value="Unassembled WGS sequence"/>
</dbReference>
<keyword evidence="2" id="KW-1185">Reference proteome</keyword>
<accession>A0AAD5T1P7</accession>
<reference evidence="1" key="1">
    <citation type="submission" date="2020-05" db="EMBL/GenBank/DDBJ databases">
        <title>Phylogenomic resolution of chytrid fungi.</title>
        <authorList>
            <person name="Stajich J.E."/>
            <person name="Amses K."/>
            <person name="Simmons R."/>
            <person name="Seto K."/>
            <person name="Myers J."/>
            <person name="Bonds A."/>
            <person name="Quandt C.A."/>
            <person name="Barry K."/>
            <person name="Liu P."/>
            <person name="Grigoriev I."/>
            <person name="Longcore J.E."/>
            <person name="James T.Y."/>
        </authorList>
    </citation>
    <scope>NUCLEOTIDE SEQUENCE</scope>
    <source>
        <strain evidence="1">JEL0513</strain>
    </source>
</reference>
<dbReference type="EMBL" id="JADGJH010000977">
    <property type="protein sequence ID" value="KAJ3120291.1"/>
    <property type="molecule type" value="Genomic_DNA"/>
</dbReference>
<protein>
    <submittedName>
        <fullName evidence="1">Uncharacterized protein</fullName>
    </submittedName>
</protein>
<organism evidence="1 2">
    <name type="scientific">Physocladia obscura</name>
    <dbReference type="NCBI Taxonomy" id="109957"/>
    <lineage>
        <taxon>Eukaryota</taxon>
        <taxon>Fungi</taxon>
        <taxon>Fungi incertae sedis</taxon>
        <taxon>Chytridiomycota</taxon>
        <taxon>Chytridiomycota incertae sedis</taxon>
        <taxon>Chytridiomycetes</taxon>
        <taxon>Chytridiales</taxon>
        <taxon>Chytriomycetaceae</taxon>
        <taxon>Physocladia</taxon>
    </lineage>
</organism>
<sequence>MNSFRTPTLRRNWSQSARFLCPAFGQSRTRIAVAAITTVTSAIPRDVRFAPLIPNSIRPLCQRNPASAFSSSPRCNSDIDENVLARFKELAAQNQDIITTINRSMNIVFDQKDWDAMESELRGLESEMKNDTIWEDDAQHAIAVQKRISVLEDQLKIFKAFKTRAADANSMFGAQRIFYVD</sequence>
<proteinExistence type="predicted"/>
<comment type="caution">
    <text evidence="1">The sequence shown here is derived from an EMBL/GenBank/DDBJ whole genome shotgun (WGS) entry which is preliminary data.</text>
</comment>
<dbReference type="AlphaFoldDB" id="A0AAD5T1P7"/>